<proteinExistence type="predicted"/>
<organism evidence="1 2">
    <name type="scientific">Aspergillus melleus</name>
    <dbReference type="NCBI Taxonomy" id="138277"/>
    <lineage>
        <taxon>Eukaryota</taxon>
        <taxon>Fungi</taxon>
        <taxon>Dikarya</taxon>
        <taxon>Ascomycota</taxon>
        <taxon>Pezizomycotina</taxon>
        <taxon>Eurotiomycetes</taxon>
        <taxon>Eurotiomycetidae</taxon>
        <taxon>Eurotiales</taxon>
        <taxon>Aspergillaceae</taxon>
        <taxon>Aspergillus</taxon>
        <taxon>Aspergillus subgen. Circumdati</taxon>
    </lineage>
</organism>
<evidence type="ECO:0000313" key="2">
    <source>
        <dbReference type="Proteomes" id="UP001177260"/>
    </source>
</evidence>
<name>A0ACC3BAC5_9EURO</name>
<accession>A0ACC3BAC5</accession>
<comment type="caution">
    <text evidence="1">The sequence shown here is derived from an EMBL/GenBank/DDBJ whole genome shotgun (WGS) entry which is preliminary data.</text>
</comment>
<sequence>MSDIEEASVRRQTDLILIPILGLAFFALQIDHGNIASALTSTITEDLKLLWAGVVVSVIPSNVLLQIAFITTYPAYLVTRLHLGLLEGAFIPGALYYLSQWYKKGETSLRTSLFFFGQMFASATSNLISAELLQLSGKSGLAGWQWIFLVEGHITIFAGIVFALLVPRHAGDSMPLLSRISGGRWSYFSE</sequence>
<dbReference type="EMBL" id="JAOPJF010000013">
    <property type="protein sequence ID" value="KAK1147231.1"/>
    <property type="molecule type" value="Genomic_DNA"/>
</dbReference>
<dbReference type="Proteomes" id="UP001177260">
    <property type="component" value="Unassembled WGS sequence"/>
</dbReference>
<protein>
    <submittedName>
        <fullName evidence="1">Uncharacterized protein</fullName>
    </submittedName>
</protein>
<gene>
    <name evidence="1" type="ORF">N8T08_001970</name>
</gene>
<reference evidence="1 2" key="1">
    <citation type="journal article" date="2023" name="ACS Omega">
        <title>Identification of the Neoaspergillic Acid Biosynthesis Gene Cluster by Establishing an In Vitro CRISPR-Ribonucleoprotein Genetic System in Aspergillus melleus.</title>
        <authorList>
            <person name="Yuan B."/>
            <person name="Grau M.F."/>
            <person name="Murata R.M."/>
            <person name="Torok T."/>
            <person name="Venkateswaran K."/>
            <person name="Stajich J.E."/>
            <person name="Wang C.C.C."/>
        </authorList>
    </citation>
    <scope>NUCLEOTIDE SEQUENCE [LARGE SCALE GENOMIC DNA]</scope>
    <source>
        <strain evidence="1 2">IMV 1140</strain>
    </source>
</reference>
<keyword evidence="2" id="KW-1185">Reference proteome</keyword>
<evidence type="ECO:0000313" key="1">
    <source>
        <dbReference type="EMBL" id="KAK1147231.1"/>
    </source>
</evidence>